<evidence type="ECO:0000313" key="2">
    <source>
        <dbReference type="Proteomes" id="UP000245921"/>
    </source>
</evidence>
<dbReference type="RefSeq" id="WP_109604836.1">
    <property type="nucleotide sequence ID" value="NZ_QGGI01000008.1"/>
</dbReference>
<evidence type="ECO:0008006" key="3">
    <source>
        <dbReference type="Google" id="ProtNLM"/>
    </source>
</evidence>
<dbReference type="Proteomes" id="UP000245921">
    <property type="component" value="Unassembled WGS sequence"/>
</dbReference>
<dbReference type="AlphaFoldDB" id="A0AA45C6W8"/>
<keyword evidence="2" id="KW-1185">Reference proteome</keyword>
<evidence type="ECO:0000313" key="1">
    <source>
        <dbReference type="EMBL" id="PWJ93312.1"/>
    </source>
</evidence>
<dbReference type="EMBL" id="QGGI01000008">
    <property type="protein sequence ID" value="PWJ93312.1"/>
    <property type="molecule type" value="Genomic_DNA"/>
</dbReference>
<sequence>MGKIKYEFLKRYKSDLNGYEDIVKFHQFCTAGNYDAISLDFSKCSYISPDIISILASAIDISKQKHTNFEYIYGTLSSNIRLKNYLNSSGFISYVENKPYEYFGNNAVKLEKFNINQFEDEILLNKHIDNILATSKINMTDNFHLRLFNSIFELYKNAMIHSETKCGIYSCGHYQPKNEKLIFSLYDSGIGIPNKIRNYFKSKTSRKEYDRIGSIESHKLLKWAFESGKFNF</sequence>
<protein>
    <recommendedName>
        <fullName evidence="3">Histidine kinase/DNA gyrase B/HSP90-like ATPase</fullName>
    </recommendedName>
</protein>
<proteinExistence type="predicted"/>
<organism evidence="1 2">
    <name type="scientific">Oceanotoga teriensis</name>
    <dbReference type="NCBI Taxonomy" id="515440"/>
    <lineage>
        <taxon>Bacteria</taxon>
        <taxon>Thermotogati</taxon>
        <taxon>Thermotogota</taxon>
        <taxon>Thermotogae</taxon>
        <taxon>Petrotogales</taxon>
        <taxon>Petrotogaceae</taxon>
        <taxon>Oceanotoga</taxon>
    </lineage>
</organism>
<reference evidence="1 2" key="1">
    <citation type="submission" date="2018-05" db="EMBL/GenBank/DDBJ databases">
        <title>Genomic Encyclopedia of Type Strains, Phase IV (KMG-IV): sequencing the most valuable type-strain genomes for metagenomic binning, comparative biology and taxonomic classification.</title>
        <authorList>
            <person name="Goeker M."/>
        </authorList>
    </citation>
    <scope>NUCLEOTIDE SEQUENCE [LARGE SCALE GENOMIC DNA]</scope>
    <source>
        <strain evidence="1 2">DSM 24906</strain>
    </source>
</reference>
<gene>
    <name evidence="1" type="ORF">C7380_108142</name>
</gene>
<accession>A0AA45C6W8</accession>
<comment type="caution">
    <text evidence="1">The sequence shown here is derived from an EMBL/GenBank/DDBJ whole genome shotgun (WGS) entry which is preliminary data.</text>
</comment>
<name>A0AA45C6W8_9BACT</name>